<feature type="domain" description="AAA+ ATPase" evidence="18">
    <location>
        <begin position="93"/>
        <end position="237"/>
    </location>
</feature>
<keyword evidence="11 16" id="KW-0175">Coiled coil</keyword>
<keyword evidence="20" id="KW-1185">Reference proteome</keyword>
<evidence type="ECO:0000313" key="19">
    <source>
        <dbReference type="EMBL" id="GBF95510.1"/>
    </source>
</evidence>
<evidence type="ECO:0000256" key="10">
    <source>
        <dbReference type="ARBA" id="ARBA00023017"/>
    </source>
</evidence>
<keyword evidence="10" id="KW-0243">Dynein</keyword>
<dbReference type="Pfam" id="PF18198">
    <property type="entry name" value="AAA_lid_11"/>
    <property type="match status" value="1"/>
</dbReference>
<feature type="coiled-coil region" evidence="16">
    <location>
        <begin position="1572"/>
        <end position="1599"/>
    </location>
</feature>
<evidence type="ECO:0000256" key="12">
    <source>
        <dbReference type="ARBA" id="ARBA00023069"/>
    </source>
</evidence>
<dbReference type="Pfam" id="PF12777">
    <property type="entry name" value="MT"/>
    <property type="match status" value="1"/>
</dbReference>
<feature type="compositionally biased region" description="Low complexity" evidence="17">
    <location>
        <begin position="2197"/>
        <end position="2218"/>
    </location>
</feature>
<dbReference type="Gene3D" id="1.20.58.1120">
    <property type="match status" value="1"/>
</dbReference>
<dbReference type="InterPro" id="IPR024743">
    <property type="entry name" value="Dynein_HC_stalk"/>
</dbReference>
<protein>
    <recommendedName>
        <fullName evidence="4">Dynein heavy chain, cytoplasmic</fullName>
    </recommendedName>
</protein>
<feature type="compositionally biased region" description="Low complexity" evidence="17">
    <location>
        <begin position="2636"/>
        <end position="2655"/>
    </location>
</feature>
<dbReference type="GO" id="GO:0005938">
    <property type="term" value="C:cell cortex"/>
    <property type="evidence" value="ECO:0007669"/>
    <property type="project" value="UniProtKB-ARBA"/>
</dbReference>
<dbReference type="PANTHER" id="PTHR45703:SF22">
    <property type="entry name" value="DYNEIN CYTOPLASMIC 2 HEAVY CHAIN 1"/>
    <property type="match status" value="1"/>
</dbReference>
<dbReference type="FunFam" id="3.40.50.300:FF:000996">
    <property type="entry name" value="Cytoplasmic dynein heavy chain"/>
    <property type="match status" value="1"/>
</dbReference>
<evidence type="ECO:0000256" key="16">
    <source>
        <dbReference type="SAM" id="Coils"/>
    </source>
</evidence>
<dbReference type="GO" id="GO:0030286">
    <property type="term" value="C:dynein complex"/>
    <property type="evidence" value="ECO:0007669"/>
    <property type="project" value="UniProtKB-KW"/>
</dbReference>
<name>A0A2V0PCA1_9CHLO</name>
<dbReference type="GO" id="GO:0005929">
    <property type="term" value="C:cilium"/>
    <property type="evidence" value="ECO:0007669"/>
    <property type="project" value="UniProtKB-SubCell"/>
</dbReference>
<comment type="caution">
    <text evidence="19">The sequence shown here is derived from an EMBL/GenBank/DDBJ whole genome shotgun (WGS) entry which is preliminary data.</text>
</comment>
<keyword evidence="5" id="KW-0963">Cytoplasm</keyword>
<dbReference type="Pfam" id="PF18199">
    <property type="entry name" value="Dynein_C"/>
    <property type="match status" value="1"/>
</dbReference>
<organism evidence="19 20">
    <name type="scientific">Raphidocelis subcapitata</name>
    <dbReference type="NCBI Taxonomy" id="307507"/>
    <lineage>
        <taxon>Eukaryota</taxon>
        <taxon>Viridiplantae</taxon>
        <taxon>Chlorophyta</taxon>
        <taxon>core chlorophytes</taxon>
        <taxon>Chlorophyceae</taxon>
        <taxon>CS clade</taxon>
        <taxon>Sphaeropleales</taxon>
        <taxon>Selenastraceae</taxon>
        <taxon>Raphidocelis</taxon>
    </lineage>
</organism>
<evidence type="ECO:0000256" key="14">
    <source>
        <dbReference type="ARBA" id="ARBA00023212"/>
    </source>
</evidence>
<dbReference type="PANTHER" id="PTHR45703">
    <property type="entry name" value="DYNEIN HEAVY CHAIN"/>
    <property type="match status" value="1"/>
</dbReference>
<keyword evidence="13" id="KW-0505">Motor protein</keyword>
<dbReference type="Gene3D" id="1.10.8.720">
    <property type="entry name" value="Region D6 of dynein motor"/>
    <property type="match status" value="1"/>
</dbReference>
<dbReference type="InterPro" id="IPR041228">
    <property type="entry name" value="Dynein_C"/>
</dbReference>
<evidence type="ECO:0000256" key="4">
    <source>
        <dbReference type="ARBA" id="ARBA00022197"/>
    </source>
</evidence>
<evidence type="ECO:0000256" key="9">
    <source>
        <dbReference type="ARBA" id="ARBA00022840"/>
    </source>
</evidence>
<dbReference type="InterPro" id="IPR035706">
    <property type="entry name" value="AAA_9"/>
</dbReference>
<evidence type="ECO:0000256" key="17">
    <source>
        <dbReference type="SAM" id="MobiDB-lite"/>
    </source>
</evidence>
<sequence>MIVDLMRACDIADALAANPPSTLDDWPWARQLRFYAQPQGADKQSVGGAAGGPQAGGGAAPIAVAARMAEAAFCYGWEYQGAAPRLALALGYGGNPYGPAGTGKTESVKALGAALGRQVLVFNCDGEFDARAMGRIFTGLLLCGAWGCFDEFNRLGEDVLSAVSQQIGAIQTALREGAPSLDFLGRATAVNPNAGVFVTLNPAGKGYGGRSRLPDNLKQLPIAMTAPDQELIAEVLLASEGFASPRPLARRLVSLFALARGACSAQRHYDWGLRALKTALGAAGRLLRELRRRRDQGVSDGAESEVAVRAVCATKLPTLTFEDNARFRALLEDVFPGVPVTDATNPELEAALREAAAAEGLEPTPQQITKALQLQLACEQRIGVILLGPSGAGKSTLWRLLEEAHGRLGNRPAVHRMNPKAQPRHQLLGSLNPDTREWGDGVLTAAARRVAREGAERRSWVVCDGDVDPEWIESLNSVLDDNRLLTLPNGERIQFGSNVNFIFECHSLEFASPATVSRCGVLHLSEAAVGWRAQLRRWAAARGGGGDPTGQLEEWLSELLPRALDWAAARPAPVQPTRAGLLAAALSHLGGPTPPRSRAEAAAALARGVGAHLEPPARAELAGELAKWAGVDLSRLLEAGDDPLAALDAHSDDAEGAAGTLRRLQRLPSLLESAGGGGSGGSGAGGLVMTEGARALLALVTPWLRDGEPFLLVGPEGCGKATALRHCVERLQRRGGVGVAEVHCSAATGAAQIIDKLVQVCGKPVTTATGRVLRPESGRVILLLHDVNLPRPDRYGTVQAAELLLQLLAHGGYHDAGLDFVRLERVHIVGTLVPAAACRAALSARLLSRVRLAAVARPESAELEAVVAQQLAQVFSAPHNGSGPAPNPAATAQAASIAAALAGLYAQLEGEQARGAAGLCQVTPRDLSAAVWGLARHDLSETPLGHALAHEARRALGDRVRSSPQAAAAFEAALAAALARAGLRSGGGADSEFYSTLGLPVEERLKLLASGAPLPLARWPARAFGDLAAGLLRGFEREVKELGILLTPEALERIASLDAALSQPARAGGVRGALLLGPCGSGRRGTAQLVAHAHGAELWTPRMGRGYGARAFRADLRELLRSAGGPPARRRVALLEDHQLGDPAVLEALNGLLSGGEAPGLWTFEELAKEMAPLEAAREADAGWRGPPGAAGLYAYFLHRVRINLRIVVCLDTGRLELLRARLAANPALLNDAAVVCCPGWGAASLEAMAEARLQDALPDEEAAGGDQDGGAAGAQSGQAKRTAVARAAVALHASAARRLGAAPGHFFGLLDQYCAVISSKRASLLQQRAFLQGGLSKLSEAAARVDDLGREAAAQRTALQAKQTEADAALAHIQRRAGRDCLRCCQPALPAFSMEAAAERRREVEVLRGALARDESELQERRGRVEEQLAEVQPLLDAARAAVGGIKSEHLTEIRSLRMAPDAIRDVLEGVLLLMGQEDTSWAAMRAFLGRRSVKDDIINFDARRISPPMRAKVDKLLRAKGQSFEREVIYRASQAAGPMAGWVKANLAYSAVLDQVAPLQQQLDAVLSGLQESTARLAQCEQELAALDAQVAQLKADFQLRVREAEALRLQLSKAEATLSAAGGLLASLSGERGRWGGQLGALAAALAALPTDALLAAAGVVHLSARPEEERGAIMAEWAGALGLPAQPPFSTFRLLSSEADALAWQAAGLPGDALSLHNGAAILAAARTPFLVDPSLRAIDWLRAQLSAGGTAPEVARLQDPRFPTTLELAVRFGKALIVTEADCLEPLLFPLLRRDLARSGPRAVVAVGDKTVDWNDSFRLFLATRSAAALADLPPDALPLMTVANFAVTRDGLEGQLLGLVLASERPELERRKSSLAGREGALKLELAALERQLLRALGSSTGNILEDAALLDSLSQTKAKASNAAAALEEGARLASALDAQREAYRPLASRGAALYFALGDLCAIDPMYRFSLAAFTAVFSGALGGGVGGGGENGAAGAPFAAAAADAEAAGIAGGGGGDGGAPALAARIEGLTDRLVAGLHSTVGAALMNRHLLPALMHLARALRPEAFPPDEWAFLTGRPAASEGAPAAAPPPPRPQWVREEHAAGFAALAAALPALIADAQLQDGAQWAAWAAAPGGAAAAAPPAAGRLAPLRVLAIVKALKPEALEPAMARLSQIVAATEAVQGTVSDAGAGASSQQQQQQLKQQGQQRPTPALPPPLLFITTPGADPSAELSEVAESAAGRGALQEVAMGQGQAEGALALLRECARNGGWLVLKNCHLVTAWLPVLEKEIHALAAEGAAASSAAAGPAPGDSSAHAAPGGGVGGGRGGAAEAKGGGRPRFRLFLTGEPHPAFPPTLLEACTKFTFEAPPGLRQNLARTYASWTPQSLASGGPLRAQLAFLLAWLHAVAQERRAYVPRGWSKPYEFSAADLRTGLDLVSRAAAAAAARGGGGGGGGVPWRRLGGLLLDAVYGGRVDSAHDARVLKAHVASIFSPDVLPDPTSGRARRRLPGLPAPLPAAADALDRRRWLAVVDSLPLDDPPEAFGLPANIEAAAAAARGASALSALRRVALGAPAGGGGGARGGEGAFDRDGWRARLGPLLRLWDQLLGVAPPAVRAAAAGAAAAAPPAAAGEPQQPQRPAPGAASLGDGPVETFVALERELAASVVRAVGGALAALGRALGGGSPPTPEVQACGAALLRDEVPPDWDQLWEGPEAPGDYCRAALARAAAIETVWAPRFGGAAGGRAAGGFTGLQAALRGPPLELQQLFRPAALLAALRQAAARASGAPLGDLWLASALDPSRLPAPALAAPLGGLLLQGAALDGARLAPVRRGAPLSQPLPTLHVAWLPPGAAAPHAARFPAPLYSSPERGAVLAELQLPVASEDENEGWTLAGVAVALPAV</sequence>
<dbReference type="Pfam" id="PF03028">
    <property type="entry name" value="Dynein_heavy"/>
    <property type="match status" value="1"/>
</dbReference>
<keyword evidence="14" id="KW-0206">Cytoskeleton</keyword>
<dbReference type="SMART" id="SM00382">
    <property type="entry name" value="AAA"/>
    <property type="match status" value="3"/>
</dbReference>
<evidence type="ECO:0000256" key="13">
    <source>
        <dbReference type="ARBA" id="ARBA00023175"/>
    </source>
</evidence>
<feature type="region of interest" description="Disordered" evidence="17">
    <location>
        <begin position="2197"/>
        <end position="2226"/>
    </location>
</feature>
<keyword evidence="6" id="KW-0493">Microtubule</keyword>
<dbReference type="Gene3D" id="3.10.490.20">
    <property type="match status" value="1"/>
</dbReference>
<dbReference type="Pfam" id="PF12774">
    <property type="entry name" value="AAA_6"/>
    <property type="match status" value="1"/>
</dbReference>
<dbReference type="GO" id="GO:0008569">
    <property type="term" value="F:minus-end-directed microtubule motor activity"/>
    <property type="evidence" value="ECO:0007669"/>
    <property type="project" value="InterPro"/>
</dbReference>
<dbReference type="FunFam" id="1.20.920.20:FF:000002">
    <property type="entry name" value="Cytoplasmic dynein 1 heavy chain"/>
    <property type="match status" value="1"/>
</dbReference>
<dbReference type="Gene3D" id="1.10.8.710">
    <property type="match status" value="1"/>
</dbReference>
<evidence type="ECO:0000313" key="20">
    <source>
        <dbReference type="Proteomes" id="UP000247498"/>
    </source>
</evidence>
<dbReference type="InterPro" id="IPR024317">
    <property type="entry name" value="Dynein_heavy_chain_D4_dom"/>
</dbReference>
<comment type="subcellular location">
    <subcellularLocation>
        <location evidence="1">Cell projection</location>
        <location evidence="1">Cilium</location>
    </subcellularLocation>
    <subcellularLocation>
        <location evidence="2">Cytoplasm</location>
        <location evidence="2">Cytoskeleton</location>
    </subcellularLocation>
</comment>
<keyword evidence="7" id="KW-0677">Repeat</keyword>
<evidence type="ECO:0000259" key="18">
    <source>
        <dbReference type="SMART" id="SM00382"/>
    </source>
</evidence>
<keyword evidence="15" id="KW-0966">Cell projection</keyword>
<feature type="region of interest" description="Disordered" evidence="17">
    <location>
        <begin position="2313"/>
        <end position="2345"/>
    </location>
</feature>
<dbReference type="GO" id="GO:0000235">
    <property type="term" value="C:astral microtubule"/>
    <property type="evidence" value="ECO:0007669"/>
    <property type="project" value="UniProtKB-ARBA"/>
</dbReference>
<dbReference type="GO" id="GO:0005524">
    <property type="term" value="F:ATP binding"/>
    <property type="evidence" value="ECO:0007669"/>
    <property type="project" value="UniProtKB-KW"/>
</dbReference>
<reference evidence="19 20" key="1">
    <citation type="journal article" date="2018" name="Sci. Rep.">
        <title>Raphidocelis subcapitata (=Pseudokirchneriella subcapitata) provides an insight into genome evolution and environmental adaptations in the Sphaeropleales.</title>
        <authorList>
            <person name="Suzuki S."/>
            <person name="Yamaguchi H."/>
            <person name="Nakajima N."/>
            <person name="Kawachi M."/>
        </authorList>
    </citation>
    <scope>NUCLEOTIDE SEQUENCE [LARGE SCALE GENOMIC DNA]</scope>
    <source>
        <strain evidence="19 20">NIES-35</strain>
    </source>
</reference>
<dbReference type="InterPro" id="IPR041658">
    <property type="entry name" value="AAA_lid_11"/>
</dbReference>
<feature type="region of interest" description="Disordered" evidence="17">
    <location>
        <begin position="2636"/>
        <end position="2658"/>
    </location>
</feature>
<dbReference type="Pfam" id="PF12775">
    <property type="entry name" value="AAA_7"/>
    <property type="match status" value="1"/>
</dbReference>
<dbReference type="Pfam" id="PF12781">
    <property type="entry name" value="AAA_9"/>
    <property type="match status" value="1"/>
</dbReference>
<keyword evidence="9" id="KW-0067">ATP-binding</keyword>
<feature type="domain" description="AAA+ ATPase" evidence="18">
    <location>
        <begin position="706"/>
        <end position="856"/>
    </location>
</feature>
<proteinExistence type="inferred from homology"/>
<evidence type="ECO:0000256" key="5">
    <source>
        <dbReference type="ARBA" id="ARBA00022490"/>
    </source>
</evidence>
<gene>
    <name evidence="19" type="ORF">Rsub_07860</name>
</gene>
<dbReference type="InterPro" id="IPR043160">
    <property type="entry name" value="Dynein_C_barrel"/>
</dbReference>
<dbReference type="InterPro" id="IPR042219">
    <property type="entry name" value="AAA_lid_11_sf"/>
</dbReference>
<evidence type="ECO:0000256" key="6">
    <source>
        <dbReference type="ARBA" id="ARBA00022701"/>
    </source>
</evidence>
<evidence type="ECO:0000256" key="1">
    <source>
        <dbReference type="ARBA" id="ARBA00004138"/>
    </source>
</evidence>
<dbReference type="GO" id="GO:0045505">
    <property type="term" value="F:dynein intermediate chain binding"/>
    <property type="evidence" value="ECO:0007669"/>
    <property type="project" value="InterPro"/>
</dbReference>
<dbReference type="STRING" id="307507.A0A2V0PCA1"/>
<dbReference type="InterPro" id="IPR026983">
    <property type="entry name" value="DHC"/>
</dbReference>
<dbReference type="GO" id="GO:0000070">
    <property type="term" value="P:mitotic sister chromatid segregation"/>
    <property type="evidence" value="ECO:0007669"/>
    <property type="project" value="UniProtKB-ARBA"/>
</dbReference>
<dbReference type="Gene3D" id="1.20.920.30">
    <property type="match status" value="1"/>
</dbReference>
<evidence type="ECO:0000256" key="8">
    <source>
        <dbReference type="ARBA" id="ARBA00022741"/>
    </source>
</evidence>
<dbReference type="InterPro" id="IPR043157">
    <property type="entry name" value="Dynein_AAA1S"/>
</dbReference>
<feature type="compositionally biased region" description="Low complexity" evidence="17">
    <location>
        <begin position="2313"/>
        <end position="2328"/>
    </location>
</feature>
<dbReference type="InterPro" id="IPR027417">
    <property type="entry name" value="P-loop_NTPase"/>
</dbReference>
<evidence type="ECO:0000256" key="15">
    <source>
        <dbReference type="ARBA" id="ARBA00023273"/>
    </source>
</evidence>
<comment type="similarity">
    <text evidence="3">Belongs to the dynein heavy chain family.</text>
</comment>
<feature type="domain" description="AAA+ ATPase" evidence="18">
    <location>
        <begin position="380"/>
        <end position="528"/>
    </location>
</feature>
<evidence type="ECO:0000256" key="7">
    <source>
        <dbReference type="ARBA" id="ARBA00022737"/>
    </source>
</evidence>
<evidence type="ECO:0000256" key="11">
    <source>
        <dbReference type="ARBA" id="ARBA00023054"/>
    </source>
</evidence>
<dbReference type="Gene3D" id="3.40.50.300">
    <property type="entry name" value="P-loop containing nucleotide triphosphate hydrolases"/>
    <property type="match status" value="5"/>
</dbReference>
<feature type="compositionally biased region" description="Gly residues" evidence="17">
    <location>
        <begin position="2329"/>
        <end position="2345"/>
    </location>
</feature>
<dbReference type="Pfam" id="PF12780">
    <property type="entry name" value="AAA_8"/>
    <property type="match status" value="1"/>
</dbReference>
<dbReference type="GO" id="GO:0051959">
    <property type="term" value="F:dynein light intermediate chain binding"/>
    <property type="evidence" value="ECO:0007669"/>
    <property type="project" value="InterPro"/>
</dbReference>
<dbReference type="OrthoDB" id="447173at2759"/>
<dbReference type="Proteomes" id="UP000247498">
    <property type="component" value="Unassembled WGS sequence"/>
</dbReference>
<dbReference type="InParanoid" id="A0A2V0PCA1"/>
<dbReference type="InterPro" id="IPR004273">
    <property type="entry name" value="Dynein_heavy_D6_P-loop"/>
</dbReference>
<dbReference type="GO" id="GO:0030473">
    <property type="term" value="P:nuclear migration along microtubule"/>
    <property type="evidence" value="ECO:0007669"/>
    <property type="project" value="UniProtKB-ARBA"/>
</dbReference>
<dbReference type="EMBL" id="BDRX01000065">
    <property type="protein sequence ID" value="GBF95510.1"/>
    <property type="molecule type" value="Genomic_DNA"/>
</dbReference>
<dbReference type="SUPFAM" id="SSF52540">
    <property type="entry name" value="P-loop containing nucleoside triphosphate hydrolases"/>
    <property type="match status" value="4"/>
</dbReference>
<dbReference type="InterPro" id="IPR049400">
    <property type="entry name" value="DYNC2H1_AAA_dom"/>
</dbReference>
<keyword evidence="8" id="KW-0547">Nucleotide-binding</keyword>
<accession>A0A2V0PCA1</accession>
<dbReference type="Gene3D" id="1.20.920.20">
    <property type="match status" value="1"/>
</dbReference>
<dbReference type="Pfam" id="PF21264">
    <property type="entry name" value="DYNC2H1_AAA_dom"/>
    <property type="match status" value="1"/>
</dbReference>
<evidence type="ECO:0000256" key="3">
    <source>
        <dbReference type="ARBA" id="ARBA00008887"/>
    </source>
</evidence>
<evidence type="ECO:0000256" key="2">
    <source>
        <dbReference type="ARBA" id="ARBA00004245"/>
    </source>
</evidence>
<dbReference type="Gene3D" id="6.10.140.1060">
    <property type="match status" value="1"/>
</dbReference>
<dbReference type="InterPro" id="IPR003593">
    <property type="entry name" value="AAA+_ATPase"/>
</dbReference>
<dbReference type="Gene3D" id="1.10.8.1220">
    <property type="match status" value="1"/>
</dbReference>
<keyword evidence="12" id="KW-0969">Cilium</keyword>
<dbReference type="GO" id="GO:1902850">
    <property type="term" value="P:microtubule cytoskeleton organization involved in mitosis"/>
    <property type="evidence" value="ECO:0007669"/>
    <property type="project" value="UniProtKB-ARBA"/>
</dbReference>
<dbReference type="InterPro" id="IPR035699">
    <property type="entry name" value="AAA_6"/>
</dbReference>